<keyword evidence="3" id="KW-1015">Disulfide bond</keyword>
<dbReference type="AlphaFoldDB" id="A0A5C4SDQ7"/>
<evidence type="ECO:0000259" key="5">
    <source>
        <dbReference type="PROSITE" id="PS51352"/>
    </source>
</evidence>
<dbReference type="InterPro" id="IPR050553">
    <property type="entry name" value="Thioredoxin_ResA/DsbE_sf"/>
</dbReference>
<comment type="subcellular location">
    <subcellularLocation>
        <location evidence="1">Cell envelope</location>
    </subcellularLocation>
</comment>
<sequence length="457" mass="52417">MKKLLLLAVSISILACKNEPKIGYAVISGKITNKAVGDVTINSFDRSYKENLEIASDGTFNDTIVPNTNAYVLYDGKNPVFLHLEPGYNLNISYDAQDFTNSLKIEGSGSEVNNYLIAKRKNEQTLMGNNAELYTLDEEAFKKKFQDIKASNEKLLNDFKGISSDFIDKEKRNLHYFYLARINEYEMAHRYFTKDQTFKVSEGFLKDFDGFDYNNEADFNFSNNYKELVTNHYVKQANERATTESIERDLAFVKTVQEVQSATIKNTLLFEFANQNMGYSKDVDTFYNAYMEQSTDEKNNTLITEKYNKLTALAVGKPSPKFVDYENYKGGTTSLDDLKGKYVYIDVWATWCGPCKREIPFLKEVEKKFHGKNIEFVSVSIDRLTDHDKWKAMVQEKELGGMQLFADNDWNSKFVQDYQIQGIPRFILIDDQGNIVDANAPRPSNPELETLLNSKSI</sequence>
<keyword evidence="7" id="KW-1185">Reference proteome</keyword>
<organism evidence="6 7">
    <name type="scientific">Allotamlana fucoidanivorans</name>
    <dbReference type="NCBI Taxonomy" id="2583814"/>
    <lineage>
        <taxon>Bacteria</taxon>
        <taxon>Pseudomonadati</taxon>
        <taxon>Bacteroidota</taxon>
        <taxon>Flavobacteriia</taxon>
        <taxon>Flavobacteriales</taxon>
        <taxon>Flavobacteriaceae</taxon>
        <taxon>Allotamlana</taxon>
    </lineage>
</organism>
<dbReference type="GO" id="GO:0017004">
    <property type="term" value="P:cytochrome complex assembly"/>
    <property type="evidence" value="ECO:0007669"/>
    <property type="project" value="UniProtKB-KW"/>
</dbReference>
<protein>
    <submittedName>
        <fullName evidence="6">TlpA family protein disulfide reductase</fullName>
    </submittedName>
</protein>
<dbReference type="CDD" id="cd02966">
    <property type="entry name" value="TlpA_like_family"/>
    <property type="match status" value="1"/>
</dbReference>
<comment type="caution">
    <text evidence="6">The sequence shown here is derived from an EMBL/GenBank/DDBJ whole genome shotgun (WGS) entry which is preliminary data.</text>
</comment>
<dbReference type="PROSITE" id="PS51257">
    <property type="entry name" value="PROKAR_LIPOPROTEIN"/>
    <property type="match status" value="1"/>
</dbReference>
<keyword evidence="4" id="KW-0676">Redox-active center</keyword>
<evidence type="ECO:0000313" key="6">
    <source>
        <dbReference type="EMBL" id="TNJ41693.1"/>
    </source>
</evidence>
<reference evidence="6 7" key="1">
    <citation type="submission" date="2019-05" db="EMBL/GenBank/DDBJ databases">
        <title>Tamlana fucoidanivorans sp. nov., isolated from the surface of algae collected from Fujian province in China.</title>
        <authorList>
            <person name="Li J."/>
        </authorList>
    </citation>
    <scope>NUCLEOTIDE SEQUENCE [LARGE SCALE GENOMIC DNA]</scope>
    <source>
        <strain evidence="6 7">CW2-9</strain>
    </source>
</reference>
<dbReference type="SUPFAM" id="SSF52833">
    <property type="entry name" value="Thioredoxin-like"/>
    <property type="match status" value="1"/>
</dbReference>
<evidence type="ECO:0000256" key="3">
    <source>
        <dbReference type="ARBA" id="ARBA00023157"/>
    </source>
</evidence>
<dbReference type="InterPro" id="IPR013766">
    <property type="entry name" value="Thioredoxin_domain"/>
</dbReference>
<dbReference type="InterPro" id="IPR013740">
    <property type="entry name" value="Redoxin"/>
</dbReference>
<dbReference type="PROSITE" id="PS51352">
    <property type="entry name" value="THIOREDOXIN_2"/>
    <property type="match status" value="1"/>
</dbReference>
<dbReference type="EMBL" id="VDCS01000017">
    <property type="protein sequence ID" value="TNJ41693.1"/>
    <property type="molecule type" value="Genomic_DNA"/>
</dbReference>
<dbReference type="InterPro" id="IPR036249">
    <property type="entry name" value="Thioredoxin-like_sf"/>
</dbReference>
<proteinExistence type="predicted"/>
<evidence type="ECO:0000256" key="1">
    <source>
        <dbReference type="ARBA" id="ARBA00004196"/>
    </source>
</evidence>
<keyword evidence="2" id="KW-0201">Cytochrome c-type biogenesis</keyword>
<dbReference type="GO" id="GO:0016491">
    <property type="term" value="F:oxidoreductase activity"/>
    <property type="evidence" value="ECO:0007669"/>
    <property type="project" value="InterPro"/>
</dbReference>
<name>A0A5C4SDQ7_9FLAO</name>
<dbReference type="Gene3D" id="3.40.30.10">
    <property type="entry name" value="Glutaredoxin"/>
    <property type="match status" value="1"/>
</dbReference>
<evidence type="ECO:0000256" key="4">
    <source>
        <dbReference type="ARBA" id="ARBA00023284"/>
    </source>
</evidence>
<feature type="domain" description="Thioredoxin" evidence="5">
    <location>
        <begin position="313"/>
        <end position="457"/>
    </location>
</feature>
<dbReference type="OrthoDB" id="743079at2"/>
<evidence type="ECO:0000256" key="2">
    <source>
        <dbReference type="ARBA" id="ARBA00022748"/>
    </source>
</evidence>
<dbReference type="Pfam" id="PF08534">
    <property type="entry name" value="Redoxin"/>
    <property type="match status" value="1"/>
</dbReference>
<dbReference type="PANTHER" id="PTHR42852">
    <property type="entry name" value="THIOL:DISULFIDE INTERCHANGE PROTEIN DSBE"/>
    <property type="match status" value="1"/>
</dbReference>
<dbReference type="RefSeq" id="WP_139698680.1">
    <property type="nucleotide sequence ID" value="NZ_CP074074.1"/>
</dbReference>
<gene>
    <name evidence="6" type="ORF">FGF67_15530</name>
</gene>
<evidence type="ECO:0000313" key="7">
    <source>
        <dbReference type="Proteomes" id="UP000308713"/>
    </source>
</evidence>
<dbReference type="Proteomes" id="UP000308713">
    <property type="component" value="Unassembled WGS sequence"/>
</dbReference>
<dbReference type="GO" id="GO:0030313">
    <property type="term" value="C:cell envelope"/>
    <property type="evidence" value="ECO:0007669"/>
    <property type="project" value="UniProtKB-SubCell"/>
</dbReference>
<accession>A0A5C4SDQ7</accession>
<dbReference type="PANTHER" id="PTHR42852:SF6">
    <property type="entry name" value="THIOL:DISULFIDE INTERCHANGE PROTEIN DSBE"/>
    <property type="match status" value="1"/>
</dbReference>